<proteinExistence type="predicted"/>
<feature type="region of interest" description="Disordered" evidence="1">
    <location>
        <begin position="103"/>
        <end position="123"/>
    </location>
</feature>
<dbReference type="InterPro" id="IPR016193">
    <property type="entry name" value="Cytidine_deaminase-like"/>
</dbReference>
<reference evidence="3" key="1">
    <citation type="journal article" date="2019" name="Int. J. Syst. Evol. Microbiol.">
        <title>The Global Catalogue of Microorganisms (GCM) 10K type strain sequencing project: providing services to taxonomists for standard genome sequencing and annotation.</title>
        <authorList>
            <consortium name="The Broad Institute Genomics Platform"/>
            <consortium name="The Broad Institute Genome Sequencing Center for Infectious Disease"/>
            <person name="Wu L."/>
            <person name="Ma J."/>
        </authorList>
    </citation>
    <scope>NUCLEOTIDE SEQUENCE [LARGE SCALE GENOMIC DNA]</scope>
    <source>
        <strain evidence="3">JCM 16021</strain>
    </source>
</reference>
<evidence type="ECO:0000256" key="1">
    <source>
        <dbReference type="SAM" id="MobiDB-lite"/>
    </source>
</evidence>
<gene>
    <name evidence="2" type="ORF">GCM10009843_18820</name>
</gene>
<dbReference type="EMBL" id="BAAAQQ010000011">
    <property type="protein sequence ID" value="GAA2123232.1"/>
    <property type="molecule type" value="Genomic_DNA"/>
</dbReference>
<name>A0ABP5K0Z8_9ACTN</name>
<dbReference type="RefSeq" id="WP_344303446.1">
    <property type="nucleotide sequence ID" value="NZ_BAAAQQ010000011.1"/>
</dbReference>
<evidence type="ECO:0000313" key="2">
    <source>
        <dbReference type="EMBL" id="GAA2123232.1"/>
    </source>
</evidence>
<sequence>MSDGASSDQLREGLSAEDAKLVTLARATRARTGAAEGAALRDLDGRTYAAATVALPSLAVSALQACVAMAVASGARGLEAGVVLGDAPAVRTEDLDALRDLAGGGVPVHHGAPTGVLDGTETT</sequence>
<accession>A0ABP5K0Z8</accession>
<protein>
    <submittedName>
        <fullName evidence="2">Cytidine deaminase</fullName>
    </submittedName>
</protein>
<keyword evidence="3" id="KW-1185">Reference proteome</keyword>
<comment type="caution">
    <text evidence="2">The sequence shown here is derived from an EMBL/GenBank/DDBJ whole genome shotgun (WGS) entry which is preliminary data.</text>
</comment>
<dbReference type="Proteomes" id="UP001500575">
    <property type="component" value="Unassembled WGS sequence"/>
</dbReference>
<dbReference type="SUPFAM" id="SSF53927">
    <property type="entry name" value="Cytidine deaminase-like"/>
    <property type="match status" value="1"/>
</dbReference>
<organism evidence="2 3">
    <name type="scientific">Nocardioides bigeumensis</name>
    <dbReference type="NCBI Taxonomy" id="433657"/>
    <lineage>
        <taxon>Bacteria</taxon>
        <taxon>Bacillati</taxon>
        <taxon>Actinomycetota</taxon>
        <taxon>Actinomycetes</taxon>
        <taxon>Propionibacteriales</taxon>
        <taxon>Nocardioidaceae</taxon>
        <taxon>Nocardioides</taxon>
    </lineage>
</organism>
<evidence type="ECO:0000313" key="3">
    <source>
        <dbReference type="Proteomes" id="UP001500575"/>
    </source>
</evidence>